<evidence type="ECO:0000313" key="2">
    <source>
        <dbReference type="Proteomes" id="UP001313282"/>
    </source>
</evidence>
<protein>
    <submittedName>
        <fullName evidence="1">Uncharacterized protein</fullName>
    </submittedName>
</protein>
<evidence type="ECO:0000313" key="1">
    <source>
        <dbReference type="EMBL" id="KAK6339351.1"/>
    </source>
</evidence>
<keyword evidence="2" id="KW-1185">Reference proteome</keyword>
<organism evidence="1 2">
    <name type="scientific">Orbilia javanica</name>
    <dbReference type="NCBI Taxonomy" id="47235"/>
    <lineage>
        <taxon>Eukaryota</taxon>
        <taxon>Fungi</taxon>
        <taxon>Dikarya</taxon>
        <taxon>Ascomycota</taxon>
        <taxon>Pezizomycotina</taxon>
        <taxon>Orbiliomycetes</taxon>
        <taxon>Orbiliales</taxon>
        <taxon>Orbiliaceae</taxon>
        <taxon>Orbilia</taxon>
    </lineage>
</organism>
<dbReference type="EMBL" id="JAVHNR010000006">
    <property type="protein sequence ID" value="KAK6339351.1"/>
    <property type="molecule type" value="Genomic_DNA"/>
</dbReference>
<accession>A0AAN8RB49</accession>
<dbReference type="AlphaFoldDB" id="A0AAN8RB49"/>
<sequence length="114" mass="12683">MIESEVRNSADPSSACKTNAYELYSITEPEKSAAYTCATAGVTCGLLHLSITRDLADPEDSEETITATKIAQAVLELSPRINDDIPVVKTRLRYTDGENYNTEQHKLIEKLTWF</sequence>
<reference evidence="1 2" key="1">
    <citation type="submission" date="2019-10" db="EMBL/GenBank/DDBJ databases">
        <authorList>
            <person name="Palmer J.M."/>
        </authorList>
    </citation>
    <scope>NUCLEOTIDE SEQUENCE [LARGE SCALE GENOMIC DNA]</scope>
    <source>
        <strain evidence="1 2">TWF718</strain>
    </source>
</reference>
<proteinExistence type="predicted"/>
<comment type="caution">
    <text evidence="1">The sequence shown here is derived from an EMBL/GenBank/DDBJ whole genome shotgun (WGS) entry which is preliminary data.</text>
</comment>
<gene>
    <name evidence="1" type="ORF">TWF718_008771</name>
</gene>
<name>A0AAN8RB49_9PEZI</name>
<dbReference type="Proteomes" id="UP001313282">
    <property type="component" value="Unassembled WGS sequence"/>
</dbReference>